<dbReference type="InterPro" id="IPR045864">
    <property type="entry name" value="aa-tRNA-synth_II/BPL/LPL"/>
</dbReference>
<keyword evidence="13" id="KW-1133">Transmembrane helix</keyword>
<dbReference type="InterPro" id="IPR002320">
    <property type="entry name" value="Thr-tRNA-ligase_IIa"/>
</dbReference>
<dbReference type="EC" id="6.1.1.3" evidence="3"/>
<dbReference type="EMBL" id="CAJVQB010007397">
    <property type="protein sequence ID" value="CAG8702541.1"/>
    <property type="molecule type" value="Genomic_DNA"/>
</dbReference>
<comment type="similarity">
    <text evidence="1">Belongs to the IF-3 family.</text>
</comment>
<organism evidence="15 16">
    <name type="scientific">Gigaspora margarita</name>
    <dbReference type="NCBI Taxonomy" id="4874"/>
    <lineage>
        <taxon>Eukaryota</taxon>
        <taxon>Fungi</taxon>
        <taxon>Fungi incertae sedis</taxon>
        <taxon>Mucoromycota</taxon>
        <taxon>Glomeromycotina</taxon>
        <taxon>Glomeromycetes</taxon>
        <taxon>Diversisporales</taxon>
        <taxon>Gigasporaceae</taxon>
        <taxon>Gigaspora</taxon>
    </lineage>
</organism>
<evidence type="ECO:0000313" key="16">
    <source>
        <dbReference type="Proteomes" id="UP000789901"/>
    </source>
</evidence>
<dbReference type="SUPFAM" id="SSF54364">
    <property type="entry name" value="Translation initiation factor IF3, N-terminal domain"/>
    <property type="match status" value="1"/>
</dbReference>
<feature type="domain" description="Aminoacyl-transfer RNA synthetases class-II family profile" evidence="14">
    <location>
        <begin position="43"/>
        <end position="159"/>
    </location>
</feature>
<evidence type="ECO:0000256" key="4">
    <source>
        <dbReference type="ARBA" id="ARBA00022540"/>
    </source>
</evidence>
<name>A0ABN7V0W8_GIGMA</name>
<keyword evidence="10" id="KW-0030">Aminoacyl-tRNA synthetase</keyword>
<evidence type="ECO:0000256" key="10">
    <source>
        <dbReference type="ARBA" id="ARBA00023146"/>
    </source>
</evidence>
<evidence type="ECO:0000256" key="2">
    <source>
        <dbReference type="ARBA" id="ARBA00008226"/>
    </source>
</evidence>
<accession>A0ABN7V0W8</accession>
<dbReference type="InterPro" id="IPR002314">
    <property type="entry name" value="aa-tRNA-synt_IIb"/>
</dbReference>
<dbReference type="InterPro" id="IPR006195">
    <property type="entry name" value="aa-tRNA-synth_II"/>
</dbReference>
<dbReference type="PROSITE" id="PS50862">
    <property type="entry name" value="AA_TRNA_LIGASE_II"/>
    <property type="match status" value="1"/>
</dbReference>
<gene>
    <name evidence="15" type="ORF">GMARGA_LOCUS12215</name>
</gene>
<dbReference type="Gene3D" id="3.30.930.10">
    <property type="entry name" value="Bira Bifunctional Protein, Domain 2"/>
    <property type="match status" value="2"/>
</dbReference>
<evidence type="ECO:0000256" key="13">
    <source>
        <dbReference type="SAM" id="Phobius"/>
    </source>
</evidence>
<evidence type="ECO:0000256" key="12">
    <source>
        <dbReference type="ARBA" id="ARBA00049515"/>
    </source>
</evidence>
<dbReference type="Gene3D" id="3.30.110.10">
    <property type="entry name" value="Translation initiation factor 3 (IF-3), C-terminal domain"/>
    <property type="match status" value="1"/>
</dbReference>
<keyword evidence="13" id="KW-0812">Transmembrane</keyword>
<proteinExistence type="inferred from homology"/>
<evidence type="ECO:0000259" key="14">
    <source>
        <dbReference type="PROSITE" id="PS50862"/>
    </source>
</evidence>
<dbReference type="Pfam" id="PF00587">
    <property type="entry name" value="tRNA-synt_2b"/>
    <property type="match status" value="1"/>
</dbReference>
<dbReference type="PANTHER" id="PTHR11451">
    <property type="entry name" value="THREONINE-TRNA LIGASE"/>
    <property type="match status" value="1"/>
</dbReference>
<keyword evidence="4" id="KW-0396">Initiation factor</keyword>
<evidence type="ECO:0000256" key="9">
    <source>
        <dbReference type="ARBA" id="ARBA00022917"/>
    </source>
</evidence>
<evidence type="ECO:0000256" key="5">
    <source>
        <dbReference type="ARBA" id="ARBA00022598"/>
    </source>
</evidence>
<keyword evidence="13" id="KW-0472">Membrane</keyword>
<dbReference type="InterPro" id="IPR019814">
    <property type="entry name" value="Translation_initiation_fac_3_N"/>
</dbReference>
<evidence type="ECO:0000256" key="11">
    <source>
        <dbReference type="ARBA" id="ARBA00031900"/>
    </source>
</evidence>
<keyword evidence="6" id="KW-0479">Metal-binding</keyword>
<dbReference type="PANTHER" id="PTHR11451:SF56">
    <property type="entry name" value="THREONINE--TRNA LIGASE 1"/>
    <property type="match status" value="1"/>
</dbReference>
<evidence type="ECO:0000313" key="15">
    <source>
        <dbReference type="EMBL" id="CAG8702541.1"/>
    </source>
</evidence>
<comment type="similarity">
    <text evidence="2">Belongs to the class-II aminoacyl-tRNA synthetase family.</text>
</comment>
<keyword evidence="16" id="KW-1185">Reference proteome</keyword>
<comment type="catalytic activity">
    <reaction evidence="12">
        <text>tRNA(Thr) + L-threonine + ATP = L-threonyl-tRNA(Thr) + AMP + diphosphate + H(+)</text>
        <dbReference type="Rhea" id="RHEA:24624"/>
        <dbReference type="Rhea" id="RHEA-COMP:9670"/>
        <dbReference type="Rhea" id="RHEA-COMP:9704"/>
        <dbReference type="ChEBI" id="CHEBI:15378"/>
        <dbReference type="ChEBI" id="CHEBI:30616"/>
        <dbReference type="ChEBI" id="CHEBI:33019"/>
        <dbReference type="ChEBI" id="CHEBI:57926"/>
        <dbReference type="ChEBI" id="CHEBI:78442"/>
        <dbReference type="ChEBI" id="CHEBI:78534"/>
        <dbReference type="ChEBI" id="CHEBI:456215"/>
        <dbReference type="EC" id="6.1.1.3"/>
    </reaction>
</comment>
<dbReference type="InterPro" id="IPR036788">
    <property type="entry name" value="T_IF-3_C_sf"/>
</dbReference>
<protein>
    <recommendedName>
        <fullName evidence="3">threonine--tRNA ligase</fullName>
        <ecNumber evidence="3">6.1.1.3</ecNumber>
    </recommendedName>
    <alternativeName>
        <fullName evidence="11">Threonyl-tRNA synthetase</fullName>
    </alternativeName>
</protein>
<evidence type="ECO:0000256" key="1">
    <source>
        <dbReference type="ARBA" id="ARBA00005439"/>
    </source>
</evidence>
<dbReference type="NCBIfam" id="TIGR00168">
    <property type="entry name" value="infC"/>
    <property type="match status" value="1"/>
</dbReference>
<dbReference type="InterPro" id="IPR036787">
    <property type="entry name" value="T_IF-3_N_sf"/>
</dbReference>
<dbReference type="SUPFAM" id="SSF55681">
    <property type="entry name" value="Class II aaRS and biotin synthetases"/>
    <property type="match status" value="1"/>
</dbReference>
<comment type="caution">
    <text evidence="15">The sequence shown here is derived from an EMBL/GenBank/DDBJ whole genome shotgun (WGS) entry which is preliminary data.</text>
</comment>
<keyword evidence="9" id="KW-0648">Protein biosynthesis</keyword>
<keyword evidence="7" id="KW-0547">Nucleotide-binding</keyword>
<dbReference type="InterPro" id="IPR001288">
    <property type="entry name" value="Translation_initiation_fac_3"/>
</dbReference>
<sequence length="405" mass="46978">MNKSAKPGKNGHLSLVMATVSLTSIIGFTLMIGGKILSARVIIRNLIQEFLRQKQKQFNFAEVITPILGSKELYETSGHLGHYQDYMFPEISRDNENFYLRPMTCPHHCLIYQQKLRSYRDLPFRLCENSLLFRYEASGALKGLERAQTLLINSLQELELNYTIMKGEAAFYGPKLDIEVQAADGKNITLATIQLDFVLPQKFGLNYIDKEQKLKIPEEEVKKYCEKLEKKLNEIDLRVKIISPKKSLDYRIRQIHKKKIPYYLVLLVTDKEEKKIITRQEALAQAQELGLDLFCVAPTKSPPVCKLINYQKYIFELSKKKKDKKENICKEIRISFNIGKNDLKGAMVKVNLVMVGKEKAHPDLAQEKCQKIIEELKSQSPKIELKDNIRQHLGTLYFFLYRKRQ</sequence>
<dbReference type="Gene3D" id="3.10.20.80">
    <property type="entry name" value="Translation initiation factor 3 (IF-3), N-terminal domain"/>
    <property type="match status" value="1"/>
</dbReference>
<evidence type="ECO:0000256" key="8">
    <source>
        <dbReference type="ARBA" id="ARBA00022840"/>
    </source>
</evidence>
<evidence type="ECO:0000256" key="3">
    <source>
        <dbReference type="ARBA" id="ARBA00013163"/>
    </source>
</evidence>
<keyword evidence="8" id="KW-0067">ATP-binding</keyword>
<evidence type="ECO:0000256" key="7">
    <source>
        <dbReference type="ARBA" id="ARBA00022741"/>
    </source>
</evidence>
<reference evidence="15 16" key="1">
    <citation type="submission" date="2021-06" db="EMBL/GenBank/DDBJ databases">
        <authorList>
            <person name="Kallberg Y."/>
            <person name="Tangrot J."/>
            <person name="Rosling A."/>
        </authorList>
    </citation>
    <scope>NUCLEOTIDE SEQUENCE [LARGE SCALE GENOMIC DNA]</scope>
    <source>
        <strain evidence="15 16">120-4 pot B 10/14</strain>
    </source>
</reference>
<dbReference type="SUPFAM" id="SSF52954">
    <property type="entry name" value="Class II aaRS ABD-related"/>
    <property type="match status" value="1"/>
</dbReference>
<feature type="transmembrane region" description="Helical" evidence="13">
    <location>
        <begin position="12"/>
        <end position="34"/>
    </location>
</feature>
<dbReference type="SUPFAM" id="SSF55200">
    <property type="entry name" value="Translation initiation factor IF3, C-terminal domain"/>
    <property type="match status" value="1"/>
</dbReference>
<evidence type="ECO:0000256" key="6">
    <source>
        <dbReference type="ARBA" id="ARBA00022723"/>
    </source>
</evidence>
<dbReference type="PRINTS" id="PR01047">
    <property type="entry name" value="TRNASYNTHTHR"/>
</dbReference>
<dbReference type="Proteomes" id="UP000789901">
    <property type="component" value="Unassembled WGS sequence"/>
</dbReference>
<dbReference type="Pfam" id="PF05198">
    <property type="entry name" value="IF3_N"/>
    <property type="match status" value="1"/>
</dbReference>
<keyword evidence="5" id="KW-0436">Ligase</keyword>